<evidence type="ECO:0000313" key="3">
    <source>
        <dbReference type="Proteomes" id="UP000632125"/>
    </source>
</evidence>
<proteinExistence type="predicted"/>
<dbReference type="Pfam" id="PF01266">
    <property type="entry name" value="DAO"/>
    <property type="match status" value="1"/>
</dbReference>
<name>A0A927H8S1_9BACL</name>
<dbReference type="GO" id="GO:0005737">
    <property type="term" value="C:cytoplasm"/>
    <property type="evidence" value="ECO:0007669"/>
    <property type="project" value="TreeGrafter"/>
</dbReference>
<dbReference type="PANTHER" id="PTHR13847:SF201">
    <property type="entry name" value="PUTATIBE OXIDOREDUCTASE"/>
    <property type="match status" value="1"/>
</dbReference>
<sequence>MTELYAGRLFWPGTLSHVQQYEPLRQNKKTQIAVIGGGMSGTTCCLTFARSGLPVVLLERDRVAGGTTLASTGMLQYVNDVMLIDLINQIGERDAVALYRSCRDSVNKLASMASALTPDVDLRRRSSLYYASTGKELPKLKAEYEALRSYGFDVEFWTSETIANHFPFRKPGAIVTHGDAELNPYKFVNAAAGEASRCGAEIHERTGIVSHETRPDGRHVLRTAEGFEVEAEHVVYAVGYEPGELRGNPVMANLNRTFVIVTDPQPDLQSWHQRFLIWETARPYLYMRTTADNRVIIGGLDEPPSHPVQSGHALGSRSGKLLQRLRSLFPGLSASAEYEWSATFGESRDSLPFIGEDPAWKNVYYCLGYGGNGTVYGMLAADMLRDLIAGGTHPLERVIGVGRRWPAGAK</sequence>
<evidence type="ECO:0000259" key="1">
    <source>
        <dbReference type="Pfam" id="PF01266"/>
    </source>
</evidence>
<dbReference type="EMBL" id="JACXIY010000045">
    <property type="protein sequence ID" value="MBD2872360.1"/>
    <property type="molecule type" value="Genomic_DNA"/>
</dbReference>
<feature type="domain" description="FAD dependent oxidoreductase" evidence="1">
    <location>
        <begin position="32"/>
        <end position="387"/>
    </location>
</feature>
<keyword evidence="3" id="KW-1185">Reference proteome</keyword>
<evidence type="ECO:0000313" key="2">
    <source>
        <dbReference type="EMBL" id="MBD2872360.1"/>
    </source>
</evidence>
<dbReference type="SUPFAM" id="SSF51905">
    <property type="entry name" value="FAD/NAD(P)-binding domain"/>
    <property type="match status" value="1"/>
</dbReference>
<dbReference type="PANTHER" id="PTHR13847">
    <property type="entry name" value="SARCOSINE DEHYDROGENASE-RELATED"/>
    <property type="match status" value="1"/>
</dbReference>
<dbReference type="Gene3D" id="3.30.9.10">
    <property type="entry name" value="D-Amino Acid Oxidase, subunit A, domain 2"/>
    <property type="match status" value="1"/>
</dbReference>
<accession>A0A927H8S1</accession>
<dbReference type="InterPro" id="IPR006076">
    <property type="entry name" value="FAD-dep_OxRdtase"/>
</dbReference>
<dbReference type="Proteomes" id="UP000632125">
    <property type="component" value="Unassembled WGS sequence"/>
</dbReference>
<comment type="caution">
    <text evidence="2">The sequence shown here is derived from an EMBL/GenBank/DDBJ whole genome shotgun (WGS) entry which is preliminary data.</text>
</comment>
<protein>
    <submittedName>
        <fullName evidence="2">FAD-binding oxidoreductase</fullName>
    </submittedName>
</protein>
<dbReference type="RefSeq" id="WP_190866966.1">
    <property type="nucleotide sequence ID" value="NZ_JACXIY010000045.1"/>
</dbReference>
<dbReference type="InterPro" id="IPR036188">
    <property type="entry name" value="FAD/NAD-bd_sf"/>
</dbReference>
<organism evidence="2 3">
    <name type="scientific">Paenibacillus arenilitoris</name>
    <dbReference type="NCBI Taxonomy" id="2772299"/>
    <lineage>
        <taxon>Bacteria</taxon>
        <taxon>Bacillati</taxon>
        <taxon>Bacillota</taxon>
        <taxon>Bacilli</taxon>
        <taxon>Bacillales</taxon>
        <taxon>Paenibacillaceae</taxon>
        <taxon>Paenibacillus</taxon>
    </lineage>
</organism>
<dbReference type="Gene3D" id="3.50.50.60">
    <property type="entry name" value="FAD/NAD(P)-binding domain"/>
    <property type="match status" value="1"/>
</dbReference>
<gene>
    <name evidence="2" type="ORF">IDH41_27635</name>
</gene>
<dbReference type="AlphaFoldDB" id="A0A927H8S1"/>
<reference evidence="2" key="1">
    <citation type="submission" date="2020-09" db="EMBL/GenBank/DDBJ databases">
        <title>A novel bacterium of genus Paenibacillus, isolated from South China Sea.</title>
        <authorList>
            <person name="Huang H."/>
            <person name="Mo K."/>
            <person name="Hu Y."/>
        </authorList>
    </citation>
    <scope>NUCLEOTIDE SEQUENCE</scope>
    <source>
        <strain evidence="2">IB182493</strain>
    </source>
</reference>